<dbReference type="SUPFAM" id="SSF52467">
    <property type="entry name" value="DHS-like NAD/FAD-binding domain"/>
    <property type="match status" value="1"/>
</dbReference>
<dbReference type="PANTHER" id="PTHR11085:SF10">
    <property type="entry name" value="NAD-DEPENDENT PROTEIN DEACYLASE SIRTUIN-5, MITOCHONDRIAL-RELATED"/>
    <property type="match status" value="1"/>
</dbReference>
<dbReference type="Proteomes" id="UP000198866">
    <property type="component" value="Unassembled WGS sequence"/>
</dbReference>
<dbReference type="PANTHER" id="PTHR11085">
    <property type="entry name" value="NAD-DEPENDENT PROTEIN DEACYLASE SIRTUIN-5, MITOCHONDRIAL-RELATED"/>
    <property type="match status" value="1"/>
</dbReference>
<keyword evidence="3" id="KW-0520">NAD</keyword>
<gene>
    <name evidence="6" type="ORF">SAMN05192539_102360</name>
</gene>
<comment type="caution">
    <text evidence="4">Lacks conserved residue(s) required for the propagation of feature annotation.</text>
</comment>
<dbReference type="PROSITE" id="PS50305">
    <property type="entry name" value="SIRTUIN"/>
    <property type="match status" value="1"/>
</dbReference>
<evidence type="ECO:0000256" key="4">
    <source>
        <dbReference type="PROSITE-ProRule" id="PRU00236"/>
    </source>
</evidence>
<dbReference type="InterPro" id="IPR026590">
    <property type="entry name" value="Ssirtuin_cat_dom"/>
</dbReference>
<dbReference type="InterPro" id="IPR050134">
    <property type="entry name" value="NAD-dep_sirtuin_deacylases"/>
</dbReference>
<evidence type="ECO:0000256" key="1">
    <source>
        <dbReference type="ARBA" id="ARBA00012928"/>
    </source>
</evidence>
<keyword evidence="2" id="KW-0808">Transferase</keyword>
<dbReference type="EC" id="2.3.1.286" evidence="1"/>
<dbReference type="RefSeq" id="WP_090870230.1">
    <property type="nucleotide sequence ID" value="NZ_FNYE01000023.1"/>
</dbReference>
<name>A0A1H7CW16_9BURK</name>
<evidence type="ECO:0000256" key="2">
    <source>
        <dbReference type="ARBA" id="ARBA00022679"/>
    </source>
</evidence>
<sequence>MIDNTDIQRAADWIRHADAIVIAAGAGMSVDSGLPDFRGTGGLWTSLLPAGMMERDVGSLTQGDCFAEKPVDAWRFYGRALQVCRQCSPHAGYAMLRRWAERTRHGAFVFTSNVDGHFQAAGYDESRVVECHGTLNFMQCGEPCSDGIWASGSLMDDVDVDALTRPALPRCPQCGHLARPNFLMFDDSHWVEKRTSAQWERLRIWLRPVQRPVVIELGAGTAVPSVRMFAESVRGPLIRINLDEIEVVGEGVGLRGTALQVLSALDATLARD</sequence>
<keyword evidence="7" id="KW-1185">Reference proteome</keyword>
<protein>
    <recommendedName>
        <fullName evidence="1">protein acetyllysine N-acetyltransferase</fullName>
        <ecNumber evidence="1">2.3.1.286</ecNumber>
    </recommendedName>
</protein>
<evidence type="ECO:0000259" key="5">
    <source>
        <dbReference type="PROSITE" id="PS50305"/>
    </source>
</evidence>
<proteinExistence type="predicted"/>
<reference evidence="7" key="1">
    <citation type="submission" date="2016-10" db="EMBL/GenBank/DDBJ databases">
        <authorList>
            <person name="Varghese N."/>
            <person name="Submissions S."/>
        </authorList>
    </citation>
    <scope>NUCLEOTIDE SEQUENCE [LARGE SCALE GENOMIC DNA]</scope>
    <source>
        <strain evidence="7">LMG 26031</strain>
    </source>
</reference>
<dbReference type="Gene3D" id="3.30.1600.10">
    <property type="entry name" value="SIR2/SIRT2 'Small Domain"/>
    <property type="match status" value="1"/>
</dbReference>
<dbReference type="OrthoDB" id="9800582at2"/>
<dbReference type="EMBL" id="FNYE01000023">
    <property type="protein sequence ID" value="SEJ91402.1"/>
    <property type="molecule type" value="Genomic_DNA"/>
</dbReference>
<dbReference type="AlphaFoldDB" id="A0A1H7CW16"/>
<evidence type="ECO:0000313" key="6">
    <source>
        <dbReference type="EMBL" id="SEJ91402.1"/>
    </source>
</evidence>
<dbReference type="GO" id="GO:0070403">
    <property type="term" value="F:NAD+ binding"/>
    <property type="evidence" value="ECO:0007669"/>
    <property type="project" value="InterPro"/>
</dbReference>
<feature type="domain" description="Deacetylase sirtuin-type" evidence="5">
    <location>
        <begin position="1"/>
        <end position="272"/>
    </location>
</feature>
<organism evidence="6 7">
    <name type="scientific">Paraburkholderia diazotrophica</name>
    <dbReference type="NCBI Taxonomy" id="667676"/>
    <lineage>
        <taxon>Bacteria</taxon>
        <taxon>Pseudomonadati</taxon>
        <taxon>Pseudomonadota</taxon>
        <taxon>Betaproteobacteria</taxon>
        <taxon>Burkholderiales</taxon>
        <taxon>Burkholderiaceae</taxon>
        <taxon>Paraburkholderia</taxon>
    </lineage>
</organism>
<dbReference type="Gene3D" id="3.40.50.1220">
    <property type="entry name" value="TPP-binding domain"/>
    <property type="match status" value="1"/>
</dbReference>
<evidence type="ECO:0000313" key="7">
    <source>
        <dbReference type="Proteomes" id="UP000198866"/>
    </source>
</evidence>
<dbReference type="GO" id="GO:0017136">
    <property type="term" value="F:histone deacetylase activity, NAD-dependent"/>
    <property type="evidence" value="ECO:0007669"/>
    <property type="project" value="TreeGrafter"/>
</dbReference>
<dbReference type="STRING" id="667676.SAMN05192539_102360"/>
<accession>A0A1H7CW16</accession>
<dbReference type="InterPro" id="IPR026591">
    <property type="entry name" value="Sirtuin_cat_small_dom_sf"/>
</dbReference>
<evidence type="ECO:0000256" key="3">
    <source>
        <dbReference type="ARBA" id="ARBA00023027"/>
    </source>
</evidence>
<dbReference type="Pfam" id="PF02146">
    <property type="entry name" value="SIR2"/>
    <property type="match status" value="1"/>
</dbReference>
<dbReference type="InterPro" id="IPR003000">
    <property type="entry name" value="Sirtuin"/>
</dbReference>
<dbReference type="InterPro" id="IPR029035">
    <property type="entry name" value="DHS-like_NAD/FAD-binding_dom"/>
</dbReference>